<dbReference type="InterPro" id="IPR029026">
    <property type="entry name" value="tRNA_m1G_MTases_N"/>
</dbReference>
<protein>
    <submittedName>
        <fullName evidence="5">23S rRNA (Guanosine-2'-O-)-methyltransferase rlmB</fullName>
    </submittedName>
</protein>
<dbReference type="GO" id="GO:0006396">
    <property type="term" value="P:RNA processing"/>
    <property type="evidence" value="ECO:0007669"/>
    <property type="project" value="InterPro"/>
</dbReference>
<dbReference type="InterPro" id="IPR029028">
    <property type="entry name" value="Alpha/beta_knot_MTases"/>
</dbReference>
<dbReference type="Pfam" id="PF00588">
    <property type="entry name" value="SpoU_methylase"/>
    <property type="match status" value="1"/>
</dbReference>
<gene>
    <name evidence="5" type="ORF">DCCM_4856</name>
</gene>
<comment type="similarity">
    <text evidence="1">Belongs to the class IV-like SAM-binding methyltransferase superfamily. RNA methyltransferase TrmH family.</text>
</comment>
<dbReference type="GO" id="GO:0003723">
    <property type="term" value="F:RNA binding"/>
    <property type="evidence" value="ECO:0007669"/>
    <property type="project" value="InterPro"/>
</dbReference>
<dbReference type="InterPro" id="IPR029064">
    <property type="entry name" value="Ribosomal_eL30-like_sf"/>
</dbReference>
<dbReference type="FunFam" id="3.40.1280.10:FF:000008">
    <property type="entry name" value="Group 3 RNA methyltransferase TrmH"/>
    <property type="match status" value="1"/>
</dbReference>
<dbReference type="GO" id="GO:0008173">
    <property type="term" value="F:RNA methyltransferase activity"/>
    <property type="evidence" value="ECO:0007669"/>
    <property type="project" value="InterPro"/>
</dbReference>
<evidence type="ECO:0000256" key="3">
    <source>
        <dbReference type="ARBA" id="ARBA00022679"/>
    </source>
</evidence>
<dbReference type="AlphaFoldDB" id="A0A2L2XHW8"/>
<dbReference type="Gene3D" id="3.40.1280.10">
    <property type="match status" value="1"/>
</dbReference>
<proteinExistence type="inferred from homology"/>
<accession>A0A2L2XHW8</accession>
<keyword evidence="6" id="KW-1185">Reference proteome</keyword>
<dbReference type="CDD" id="cd18103">
    <property type="entry name" value="SpoU-like_RlmB"/>
    <property type="match status" value="1"/>
</dbReference>
<dbReference type="PANTHER" id="PTHR46429:SF1">
    <property type="entry name" value="23S RRNA (GUANOSINE-2'-O-)-METHYLTRANSFERASE RLMB"/>
    <property type="match status" value="1"/>
</dbReference>
<dbReference type="EMBL" id="BFAV01000181">
    <property type="protein sequence ID" value="GBF35722.1"/>
    <property type="molecule type" value="Genomic_DNA"/>
</dbReference>
<dbReference type="Proteomes" id="UP000239549">
    <property type="component" value="Unassembled WGS sequence"/>
</dbReference>
<dbReference type="RefSeq" id="WP_104373764.1">
    <property type="nucleotide sequence ID" value="NZ_BFAV01000181.1"/>
</dbReference>
<dbReference type="InterPro" id="IPR013123">
    <property type="entry name" value="SpoU_subst-bd"/>
</dbReference>
<dbReference type="SUPFAM" id="SSF55315">
    <property type="entry name" value="L30e-like"/>
    <property type="match status" value="1"/>
</dbReference>
<dbReference type="SMART" id="SM00967">
    <property type="entry name" value="SpoU_sub_bind"/>
    <property type="match status" value="1"/>
</dbReference>
<dbReference type="GO" id="GO:0005829">
    <property type="term" value="C:cytosol"/>
    <property type="evidence" value="ECO:0007669"/>
    <property type="project" value="TreeGrafter"/>
</dbReference>
<organism evidence="5 6">
    <name type="scientific">Desulfocucumis palustris</name>
    <dbReference type="NCBI Taxonomy" id="1898651"/>
    <lineage>
        <taxon>Bacteria</taxon>
        <taxon>Bacillati</taxon>
        <taxon>Bacillota</taxon>
        <taxon>Clostridia</taxon>
        <taxon>Eubacteriales</taxon>
        <taxon>Desulfocucumaceae</taxon>
        <taxon>Desulfocucumis</taxon>
    </lineage>
</organism>
<evidence type="ECO:0000259" key="4">
    <source>
        <dbReference type="SMART" id="SM00967"/>
    </source>
</evidence>
<keyword evidence="3 5" id="KW-0808">Transferase</keyword>
<dbReference type="NCBIfam" id="TIGR00186">
    <property type="entry name" value="rRNA_methyl_3"/>
    <property type="match status" value="1"/>
</dbReference>
<reference evidence="6" key="1">
    <citation type="submission" date="2018-02" db="EMBL/GenBank/DDBJ databases">
        <title>Genome sequence of Desulfocucumis palustris strain NAW-5.</title>
        <authorList>
            <person name="Watanabe M."/>
            <person name="Kojima H."/>
            <person name="Fukui M."/>
        </authorList>
    </citation>
    <scope>NUCLEOTIDE SEQUENCE [LARGE SCALE GENOMIC DNA]</scope>
    <source>
        <strain evidence="6">NAW-5</strain>
    </source>
</reference>
<comment type="caution">
    <text evidence="5">The sequence shown here is derived from an EMBL/GenBank/DDBJ whole genome shotgun (WGS) entry which is preliminary data.</text>
</comment>
<dbReference type="SUPFAM" id="SSF75217">
    <property type="entry name" value="alpha/beta knot"/>
    <property type="match status" value="1"/>
</dbReference>
<dbReference type="Pfam" id="PF08032">
    <property type="entry name" value="SpoU_sub_bind"/>
    <property type="match status" value="1"/>
</dbReference>
<evidence type="ECO:0000313" key="6">
    <source>
        <dbReference type="Proteomes" id="UP000239549"/>
    </source>
</evidence>
<dbReference type="Gene3D" id="3.30.1330.30">
    <property type="match status" value="1"/>
</dbReference>
<dbReference type="InterPro" id="IPR001537">
    <property type="entry name" value="SpoU_MeTrfase"/>
</dbReference>
<keyword evidence="2 5" id="KW-0489">Methyltransferase</keyword>
<sequence length="258" mass="27740">MALDYDTDNVIFGRNPVREALRAGRPINKVLLAGEALSPPLREISKFARDAGIPVQQVDRVRLDKLSGGVPHQGVAAFTSAREYTDMDDILDKAGENPFLVILDEISDPHNLGAILRSADASGVDGVVIPKRRAAALTPAVARSSAGAVEYVPVARVANLARTIDMLKEKGIWIAGAHMEGQLYWDAALDGPLALVIGGEEKGLGRLIREKCDLLVRLPMLGRVNSLNASVAAALLCYEVLRQRGRANNDGLSHRGRL</sequence>
<dbReference type="GO" id="GO:0032259">
    <property type="term" value="P:methylation"/>
    <property type="evidence" value="ECO:0007669"/>
    <property type="project" value="UniProtKB-KW"/>
</dbReference>
<dbReference type="OrthoDB" id="9794400at2"/>
<feature type="domain" description="RNA 2-O ribose methyltransferase substrate binding" evidence="4">
    <location>
        <begin position="10"/>
        <end position="85"/>
    </location>
</feature>
<dbReference type="InterPro" id="IPR004441">
    <property type="entry name" value="rRNA_MeTrfase_TrmH"/>
</dbReference>
<name>A0A2L2XHW8_9FIRM</name>
<dbReference type="PANTHER" id="PTHR46429">
    <property type="entry name" value="23S RRNA (GUANOSINE-2'-O-)-METHYLTRANSFERASE RLMB"/>
    <property type="match status" value="1"/>
</dbReference>
<evidence type="ECO:0000256" key="2">
    <source>
        <dbReference type="ARBA" id="ARBA00022603"/>
    </source>
</evidence>
<evidence type="ECO:0000313" key="5">
    <source>
        <dbReference type="EMBL" id="GBF35722.1"/>
    </source>
</evidence>
<evidence type="ECO:0000256" key="1">
    <source>
        <dbReference type="ARBA" id="ARBA00007228"/>
    </source>
</evidence>